<sequence length="227" mass="25621">MTELEKTHAASGIEALIEQLREQGVQKGRSEADRIILDAEKEAELLLKQAQEEADALRAQARREVTQQRQAGEDALKMAARDLLLDVKESLARSFTDQVDRLIQQQMNNPEFMQRMILELVGRVRDQSGLKDATAVEVLLPDNFIGLDELRRNASEYKEGRLSQFVQSLSAELLREGVSFNSHGGEGIRVRLVGQEVEVDLTDKAIAKLLLRHLQPRFRALLEGVIR</sequence>
<organism evidence="2 3">
    <name type="scientific">Marinospirillum alkaliphilum DSM 21637</name>
    <dbReference type="NCBI Taxonomy" id="1122209"/>
    <lineage>
        <taxon>Bacteria</taxon>
        <taxon>Pseudomonadati</taxon>
        <taxon>Pseudomonadota</taxon>
        <taxon>Gammaproteobacteria</taxon>
        <taxon>Oceanospirillales</taxon>
        <taxon>Oceanospirillaceae</taxon>
        <taxon>Marinospirillum</taxon>
    </lineage>
</organism>
<protein>
    <submittedName>
        <fullName evidence="2">V/A-type H+-transporting ATPase subunit E</fullName>
    </submittedName>
</protein>
<dbReference type="Proteomes" id="UP000182350">
    <property type="component" value="Unassembled WGS sequence"/>
</dbReference>
<dbReference type="RefSeq" id="WP_072327133.1">
    <property type="nucleotide sequence ID" value="NZ_FPJW01000013.1"/>
</dbReference>
<reference evidence="2 3" key="1">
    <citation type="submission" date="2016-11" db="EMBL/GenBank/DDBJ databases">
        <authorList>
            <person name="Jaros S."/>
            <person name="Januszkiewicz K."/>
            <person name="Wedrychowicz H."/>
        </authorList>
    </citation>
    <scope>NUCLEOTIDE SEQUENCE [LARGE SCALE GENOMIC DNA]</scope>
    <source>
        <strain evidence="2 3">DSM 21637</strain>
    </source>
</reference>
<gene>
    <name evidence="2" type="ORF">SAMN02745752_02817</name>
</gene>
<feature type="coiled-coil region" evidence="1">
    <location>
        <begin position="36"/>
        <end position="67"/>
    </location>
</feature>
<keyword evidence="1" id="KW-0175">Coiled coil</keyword>
<dbReference type="EMBL" id="FPJW01000013">
    <property type="protein sequence ID" value="SFX76940.1"/>
    <property type="molecule type" value="Genomic_DNA"/>
</dbReference>
<dbReference type="AlphaFoldDB" id="A0A1K1ZTG1"/>
<dbReference type="OrthoDB" id="275663at2"/>
<dbReference type="Gene3D" id="1.20.5.2950">
    <property type="match status" value="1"/>
</dbReference>
<accession>A0A1K1ZTG1</accession>
<dbReference type="STRING" id="1122209.SAMN02745752_02817"/>
<proteinExistence type="predicted"/>
<evidence type="ECO:0000313" key="2">
    <source>
        <dbReference type="EMBL" id="SFX76940.1"/>
    </source>
</evidence>
<keyword evidence="3" id="KW-1185">Reference proteome</keyword>
<evidence type="ECO:0000313" key="3">
    <source>
        <dbReference type="Proteomes" id="UP000182350"/>
    </source>
</evidence>
<name>A0A1K1ZTG1_9GAMM</name>
<evidence type="ECO:0000256" key="1">
    <source>
        <dbReference type="SAM" id="Coils"/>
    </source>
</evidence>